<evidence type="ECO:0000313" key="2">
    <source>
        <dbReference type="Proteomes" id="UP001148629"/>
    </source>
</evidence>
<dbReference type="EMBL" id="JANRMS010003726">
    <property type="protein sequence ID" value="KAJ3515792.1"/>
    <property type="molecule type" value="Genomic_DNA"/>
</dbReference>
<keyword evidence="2" id="KW-1185">Reference proteome</keyword>
<dbReference type="Proteomes" id="UP001148629">
    <property type="component" value="Unassembled WGS sequence"/>
</dbReference>
<proteinExistence type="predicted"/>
<gene>
    <name evidence="1" type="ORF">NM208_g14926</name>
</gene>
<evidence type="ECO:0000313" key="1">
    <source>
        <dbReference type="EMBL" id="KAJ3515792.1"/>
    </source>
</evidence>
<organism evidence="1 2">
    <name type="scientific">Fusarium decemcellulare</name>
    <dbReference type="NCBI Taxonomy" id="57161"/>
    <lineage>
        <taxon>Eukaryota</taxon>
        <taxon>Fungi</taxon>
        <taxon>Dikarya</taxon>
        <taxon>Ascomycota</taxon>
        <taxon>Pezizomycotina</taxon>
        <taxon>Sordariomycetes</taxon>
        <taxon>Hypocreomycetidae</taxon>
        <taxon>Hypocreales</taxon>
        <taxon>Nectriaceae</taxon>
        <taxon>Fusarium</taxon>
        <taxon>Fusarium decemcellulare species complex</taxon>
    </lineage>
</organism>
<name>A0ACC1REL6_9HYPO</name>
<sequence length="1119" mass="123648">MLPRYMVPSLFIPVSHLPFNAPGKLERATLKDWVANVDTGEIGQYYLTDRTNSRPPTRTIHAGDNFFRLGGDSVLSMRLIADARAAGIAMTVADVFRKPVLADMATAIADSVKDSAQAARAEYEPYSLIKEKTSLETCIEEAARDCNVSADDIQDIYPCNPTQEALMAVSSHRPRAYTYQIILKLPSSIDGERFKRVWEKLAAAHAIFRTRIIFRRGLGSLQVVLRSPVSWGSVAGLSLEEYLDREGALFVEYGTPLSKFAILEHQGETTFIGTLHHSLYDGWSLMRTYKMLADIYKHDAMQEVVPYSNFFQYLSAVDEAELDTFWRQQFPTIIKSYPQLPSAEYLPRPRRSKTCTIPFSRNAGSEVTVATIVQAAWAVLMSKYSDSQDVVFGLMLSGRDAPVDGIADIVGPTIATVPLRIHIDKNKTLAELLSAIQTKTADMRKYQHAGLQRIRKLSPEAAAAVDFQNLLVVHTMSDTDITSPLEDLGLQLARNAVEEFLDLALTAECTIRPASLQLLINYDDNIVQDKQVDFMIHQLAHVTQLLAQDSGSTKLRDIDLVSPYDLERLALWNSNVGKPINTTLHSLFEAQAQLTPDAIATSGYDGEYTFKELDSAADRLAACLSSLGVGPEKHAVLCFRKASIPIIAVLAVLKAGGVAVSVNIEHPISRRLDICDDINAVIVLCDSDQELFSGHVPHVLGVDAALFSDKLPQELPADWVRPAVSSSNAAFIVYTSGSTGKPKGCVLEHGSVCLAQKTYATTFDVSNTTRVLQFAAYSFDAHILEIFGTLIHGGCVCVISEEERMNDLVGAINSRKATQILLTPTVAQLINPDHVPTVETVVLGAEPLTQKVIEVWSSASRPIRMIQHYAPAETSNLATVNFDLGLNKDPMNIGPASNCGIWIIERGNPNCLAPVGCVGEILIEGPTLGREYWNRPDATEAAFITDPAWSKTGQDQRRFYRTGDMAYFQPDGSVKFVGRADTQVKIHGQRIELAEVEYQVVQALPDGSEAVVEIMEMKSAATTMNAFIKLPSFDPNGDNLEVRFGKDLEDFRTAIVSLEESLPNKLPHFHQDRTQAPQRVRPVPRPRVLLPHWHQHHQGTTHQQYRIQPATRLVTNPQP</sequence>
<reference evidence="1" key="1">
    <citation type="submission" date="2022-08" db="EMBL/GenBank/DDBJ databases">
        <title>Genome Sequence of Fusarium decemcellulare.</title>
        <authorList>
            <person name="Buettner E."/>
        </authorList>
    </citation>
    <scope>NUCLEOTIDE SEQUENCE</scope>
    <source>
        <strain evidence="1">Babe19</strain>
    </source>
</reference>
<protein>
    <submittedName>
        <fullName evidence="1">Uncharacterized protein</fullName>
    </submittedName>
</protein>
<comment type="caution">
    <text evidence="1">The sequence shown here is derived from an EMBL/GenBank/DDBJ whole genome shotgun (WGS) entry which is preliminary data.</text>
</comment>
<accession>A0ACC1REL6</accession>